<evidence type="ECO:0000256" key="1">
    <source>
        <dbReference type="SAM" id="MobiDB-lite"/>
    </source>
</evidence>
<dbReference type="Proteomes" id="UP000835052">
    <property type="component" value="Unassembled WGS sequence"/>
</dbReference>
<keyword evidence="3" id="KW-1185">Reference proteome</keyword>
<proteinExistence type="predicted"/>
<name>A0A8S1GTZ7_9PELO</name>
<evidence type="ECO:0000313" key="3">
    <source>
        <dbReference type="Proteomes" id="UP000835052"/>
    </source>
</evidence>
<accession>A0A8S1GTZ7</accession>
<gene>
    <name evidence="2" type="ORF">CAUJ_LOCUS3055</name>
</gene>
<dbReference type="EMBL" id="CAJGYM010000006">
    <property type="protein sequence ID" value="CAD6187136.1"/>
    <property type="molecule type" value="Genomic_DNA"/>
</dbReference>
<protein>
    <submittedName>
        <fullName evidence="2">Uncharacterized protein</fullName>
    </submittedName>
</protein>
<sequence>MRQRPYAHLQLIFLEQEETMHKRNKSSKIAREGVEISEKRQNDNKRHHRQDGAKIVWLAIAASQPKTRFEML</sequence>
<organism evidence="2 3">
    <name type="scientific">Caenorhabditis auriculariae</name>
    <dbReference type="NCBI Taxonomy" id="2777116"/>
    <lineage>
        <taxon>Eukaryota</taxon>
        <taxon>Metazoa</taxon>
        <taxon>Ecdysozoa</taxon>
        <taxon>Nematoda</taxon>
        <taxon>Chromadorea</taxon>
        <taxon>Rhabditida</taxon>
        <taxon>Rhabditina</taxon>
        <taxon>Rhabditomorpha</taxon>
        <taxon>Rhabditoidea</taxon>
        <taxon>Rhabditidae</taxon>
        <taxon>Peloderinae</taxon>
        <taxon>Caenorhabditis</taxon>
    </lineage>
</organism>
<comment type="caution">
    <text evidence="2">The sequence shown here is derived from an EMBL/GenBank/DDBJ whole genome shotgun (WGS) entry which is preliminary data.</text>
</comment>
<dbReference type="AlphaFoldDB" id="A0A8S1GTZ7"/>
<feature type="compositionally biased region" description="Basic and acidic residues" evidence="1">
    <location>
        <begin position="29"/>
        <end position="44"/>
    </location>
</feature>
<reference evidence="2" key="1">
    <citation type="submission" date="2020-10" db="EMBL/GenBank/DDBJ databases">
        <authorList>
            <person name="Kikuchi T."/>
        </authorList>
    </citation>
    <scope>NUCLEOTIDE SEQUENCE</scope>
    <source>
        <strain evidence="2">NKZ352</strain>
    </source>
</reference>
<evidence type="ECO:0000313" key="2">
    <source>
        <dbReference type="EMBL" id="CAD6187136.1"/>
    </source>
</evidence>
<feature type="region of interest" description="Disordered" evidence="1">
    <location>
        <begin position="20"/>
        <end position="50"/>
    </location>
</feature>